<dbReference type="EMBL" id="CABEEZ010000072">
    <property type="protein sequence ID" value="VTR33146.1"/>
    <property type="molecule type" value="Genomic_DNA"/>
</dbReference>
<sequence>MLLVFVVAPTAWQQGINLMTDLPGMAQSVL</sequence>
<name>A0A4U9UIM4_SERFO</name>
<evidence type="ECO:0000313" key="1">
    <source>
        <dbReference type="EMBL" id="VTR33146.1"/>
    </source>
</evidence>
<protein>
    <submittedName>
        <fullName evidence="1">Uncharacterized protein</fullName>
    </submittedName>
</protein>
<gene>
    <name evidence="1" type="ORF">NCTC12965_03458</name>
</gene>
<accession>A0A4U9UIM4</accession>
<proteinExistence type="predicted"/>
<organism evidence="1">
    <name type="scientific">Serratia fonticola</name>
    <dbReference type="NCBI Taxonomy" id="47917"/>
    <lineage>
        <taxon>Bacteria</taxon>
        <taxon>Pseudomonadati</taxon>
        <taxon>Pseudomonadota</taxon>
        <taxon>Gammaproteobacteria</taxon>
        <taxon>Enterobacterales</taxon>
        <taxon>Yersiniaceae</taxon>
        <taxon>Serratia</taxon>
    </lineage>
</organism>
<reference evidence="1" key="1">
    <citation type="submission" date="2019-05" db="EMBL/GenBank/DDBJ databases">
        <authorList>
            <consortium name="Pathogen Informatics"/>
        </authorList>
    </citation>
    <scope>NUCLEOTIDE SEQUENCE [LARGE SCALE GENOMIC DNA]</scope>
    <source>
        <strain evidence="1">NCTC12965</strain>
    </source>
</reference>
<dbReference type="AlphaFoldDB" id="A0A4U9UIM4"/>